<evidence type="ECO:0000256" key="6">
    <source>
        <dbReference type="ARBA" id="ARBA00023136"/>
    </source>
</evidence>
<dbReference type="PANTHER" id="PTHR43163:SF6">
    <property type="entry name" value="DIPEPTIDE TRANSPORT SYSTEM PERMEASE PROTEIN DPPB-RELATED"/>
    <property type="match status" value="1"/>
</dbReference>
<keyword evidence="4 7" id="KW-0812">Transmembrane</keyword>
<evidence type="ECO:0000256" key="4">
    <source>
        <dbReference type="ARBA" id="ARBA00022692"/>
    </source>
</evidence>
<dbReference type="Gene3D" id="1.10.3720.10">
    <property type="entry name" value="MetI-like"/>
    <property type="match status" value="1"/>
</dbReference>
<comment type="caution">
    <text evidence="9">The sequence shown here is derived from an EMBL/GenBank/DDBJ whole genome shotgun (WGS) entry which is preliminary data.</text>
</comment>
<feature type="transmembrane region" description="Helical" evidence="7">
    <location>
        <begin position="180"/>
        <end position="198"/>
    </location>
</feature>
<evidence type="ECO:0000313" key="10">
    <source>
        <dbReference type="Proteomes" id="UP001500483"/>
    </source>
</evidence>
<evidence type="ECO:0000256" key="3">
    <source>
        <dbReference type="ARBA" id="ARBA00022475"/>
    </source>
</evidence>
<sequence>MTGGRGLLLRLAVAPVVAVLVVLVAVLLPELTGVDAARTVLAARYADADPDPALLAGIRAELGLDLPLPQRIAARFGALLGGDPGTSWVSGEPVAALVGPALRVSVGIMLGAAVLSFLVGHLAGLVAARRPGSVLDRAISGLVRVFSAVPEFALAPLLVLVFAVGLHALPSSGWRGPEYAVLPLLSLVPSLAVPIAAVTREQVVALRRENFAVAARARGLGETRIWAVHLARPALPAALSLLTYNAAGAISGTTAIEVVFDIPGLGSTVVEAVRAQDVPVVQAGLVVAALAALAVGAVGDLLGLAAEPRARREART</sequence>
<dbReference type="PANTHER" id="PTHR43163">
    <property type="entry name" value="DIPEPTIDE TRANSPORT SYSTEM PERMEASE PROTEIN DPPB-RELATED"/>
    <property type="match status" value="1"/>
</dbReference>
<feature type="transmembrane region" description="Helical" evidence="7">
    <location>
        <begin position="234"/>
        <end position="260"/>
    </location>
</feature>
<keyword evidence="5 7" id="KW-1133">Transmembrane helix</keyword>
<comment type="similarity">
    <text evidence="7">Belongs to the binding-protein-dependent transport system permease family.</text>
</comment>
<keyword evidence="3" id="KW-1003">Cell membrane</keyword>
<evidence type="ECO:0000313" key="9">
    <source>
        <dbReference type="EMBL" id="GAA3357070.1"/>
    </source>
</evidence>
<organism evidence="9 10">
    <name type="scientific">Saccharopolyspora gregorii</name>
    <dbReference type="NCBI Taxonomy" id="33914"/>
    <lineage>
        <taxon>Bacteria</taxon>
        <taxon>Bacillati</taxon>
        <taxon>Actinomycetota</taxon>
        <taxon>Actinomycetes</taxon>
        <taxon>Pseudonocardiales</taxon>
        <taxon>Pseudonocardiaceae</taxon>
        <taxon>Saccharopolyspora</taxon>
    </lineage>
</organism>
<keyword evidence="10" id="KW-1185">Reference proteome</keyword>
<dbReference type="RefSeq" id="WP_344926196.1">
    <property type="nucleotide sequence ID" value="NZ_BAAAYK010000038.1"/>
</dbReference>
<dbReference type="InterPro" id="IPR000515">
    <property type="entry name" value="MetI-like"/>
</dbReference>
<dbReference type="Proteomes" id="UP001500483">
    <property type="component" value="Unassembled WGS sequence"/>
</dbReference>
<evidence type="ECO:0000256" key="7">
    <source>
        <dbReference type="RuleBase" id="RU363032"/>
    </source>
</evidence>
<feature type="transmembrane region" description="Helical" evidence="7">
    <location>
        <begin position="149"/>
        <end position="168"/>
    </location>
</feature>
<evidence type="ECO:0000259" key="8">
    <source>
        <dbReference type="PROSITE" id="PS50928"/>
    </source>
</evidence>
<dbReference type="InterPro" id="IPR035906">
    <property type="entry name" value="MetI-like_sf"/>
</dbReference>
<evidence type="ECO:0000256" key="2">
    <source>
        <dbReference type="ARBA" id="ARBA00022448"/>
    </source>
</evidence>
<dbReference type="EMBL" id="BAAAYK010000038">
    <property type="protein sequence ID" value="GAA3357070.1"/>
    <property type="molecule type" value="Genomic_DNA"/>
</dbReference>
<evidence type="ECO:0000256" key="1">
    <source>
        <dbReference type="ARBA" id="ARBA00004651"/>
    </source>
</evidence>
<feature type="transmembrane region" description="Helical" evidence="7">
    <location>
        <begin position="106"/>
        <end position="128"/>
    </location>
</feature>
<comment type="subcellular location">
    <subcellularLocation>
        <location evidence="1 7">Cell membrane</location>
        <topology evidence="1 7">Multi-pass membrane protein</topology>
    </subcellularLocation>
</comment>
<dbReference type="PROSITE" id="PS50928">
    <property type="entry name" value="ABC_TM1"/>
    <property type="match status" value="1"/>
</dbReference>
<evidence type="ECO:0000256" key="5">
    <source>
        <dbReference type="ARBA" id="ARBA00022989"/>
    </source>
</evidence>
<keyword evidence="2 7" id="KW-0813">Transport</keyword>
<dbReference type="CDD" id="cd06261">
    <property type="entry name" value="TM_PBP2"/>
    <property type="match status" value="1"/>
</dbReference>
<protein>
    <submittedName>
        <fullName evidence="9">ABC transporter permease</fullName>
    </submittedName>
</protein>
<dbReference type="SUPFAM" id="SSF161098">
    <property type="entry name" value="MetI-like"/>
    <property type="match status" value="1"/>
</dbReference>
<feature type="transmembrane region" description="Helical" evidence="7">
    <location>
        <begin position="7"/>
        <end position="28"/>
    </location>
</feature>
<dbReference type="Pfam" id="PF00528">
    <property type="entry name" value="BPD_transp_1"/>
    <property type="match status" value="1"/>
</dbReference>
<proteinExistence type="inferred from homology"/>
<feature type="domain" description="ABC transmembrane type-1" evidence="8">
    <location>
        <begin position="102"/>
        <end position="299"/>
    </location>
</feature>
<reference evidence="10" key="1">
    <citation type="journal article" date="2019" name="Int. J. Syst. Evol. Microbiol.">
        <title>The Global Catalogue of Microorganisms (GCM) 10K type strain sequencing project: providing services to taxonomists for standard genome sequencing and annotation.</title>
        <authorList>
            <consortium name="The Broad Institute Genomics Platform"/>
            <consortium name="The Broad Institute Genome Sequencing Center for Infectious Disease"/>
            <person name="Wu L."/>
            <person name="Ma J."/>
        </authorList>
    </citation>
    <scope>NUCLEOTIDE SEQUENCE [LARGE SCALE GENOMIC DNA]</scope>
    <source>
        <strain evidence="10">JCM 9687</strain>
    </source>
</reference>
<gene>
    <name evidence="9" type="ORF">GCM10020366_23610</name>
</gene>
<accession>A0ABP6RQV7</accession>
<feature type="transmembrane region" description="Helical" evidence="7">
    <location>
        <begin position="280"/>
        <end position="306"/>
    </location>
</feature>
<name>A0ABP6RQV7_9PSEU</name>
<keyword evidence="6 7" id="KW-0472">Membrane</keyword>